<feature type="transmembrane region" description="Helical" evidence="1">
    <location>
        <begin position="7"/>
        <end position="27"/>
    </location>
</feature>
<dbReference type="OrthoDB" id="1633380at2"/>
<feature type="transmembrane region" description="Helical" evidence="1">
    <location>
        <begin position="233"/>
        <end position="252"/>
    </location>
</feature>
<organism evidence="3 4">
    <name type="scientific">Thiospirochaeta perfilievii</name>
    <dbReference type="NCBI Taxonomy" id="252967"/>
    <lineage>
        <taxon>Bacteria</taxon>
        <taxon>Pseudomonadati</taxon>
        <taxon>Spirochaetota</taxon>
        <taxon>Spirochaetia</taxon>
        <taxon>Spirochaetales</taxon>
        <taxon>Spirochaetaceae</taxon>
        <taxon>Thiospirochaeta</taxon>
    </lineage>
</organism>
<protein>
    <submittedName>
        <fullName evidence="3">YjiH family protein</fullName>
    </submittedName>
</protein>
<dbReference type="Proteomes" id="UP000323824">
    <property type="component" value="Chromosome"/>
</dbReference>
<keyword evidence="1" id="KW-0472">Membrane</keyword>
<dbReference type="InterPro" id="IPR011642">
    <property type="entry name" value="Gate_dom"/>
</dbReference>
<reference evidence="3 4" key="1">
    <citation type="submission" date="2019-02" db="EMBL/GenBank/DDBJ databases">
        <authorList>
            <person name="Fomenkov A."/>
            <person name="Dubinina G."/>
            <person name="Grabovich M."/>
            <person name="Vincze T."/>
            <person name="Roberts R.J."/>
        </authorList>
    </citation>
    <scope>NUCLEOTIDE SEQUENCE [LARGE SCALE GENOMIC DNA]</scope>
    <source>
        <strain evidence="3 4">P</strain>
    </source>
</reference>
<feature type="domain" description="Nucleoside transporter/FeoB GTPase Gate" evidence="2">
    <location>
        <begin position="130"/>
        <end position="229"/>
    </location>
</feature>
<dbReference type="KEGG" id="sper:EW093_02740"/>
<feature type="transmembrane region" description="Helical" evidence="1">
    <location>
        <begin position="362"/>
        <end position="385"/>
    </location>
</feature>
<dbReference type="Pfam" id="PF07670">
    <property type="entry name" value="Gate"/>
    <property type="match status" value="1"/>
</dbReference>
<reference evidence="3 4" key="2">
    <citation type="submission" date="2019-09" db="EMBL/GenBank/DDBJ databases">
        <title>Complete Genome Sequence and Methylome Analysis of free living Spirochaetas.</title>
        <authorList>
            <person name="Leshcheva N."/>
            <person name="Mikheeva N."/>
        </authorList>
    </citation>
    <scope>NUCLEOTIDE SEQUENCE [LARGE SCALE GENOMIC DNA]</scope>
    <source>
        <strain evidence="3 4">P</strain>
    </source>
</reference>
<feature type="transmembrane region" description="Helical" evidence="1">
    <location>
        <begin position="53"/>
        <end position="73"/>
    </location>
</feature>
<keyword evidence="1" id="KW-0812">Transmembrane</keyword>
<evidence type="ECO:0000313" key="4">
    <source>
        <dbReference type="Proteomes" id="UP000323824"/>
    </source>
</evidence>
<gene>
    <name evidence="3" type="ORF">EW093_02740</name>
</gene>
<feature type="transmembrane region" description="Helical" evidence="1">
    <location>
        <begin position="206"/>
        <end position="227"/>
    </location>
</feature>
<feature type="transmembrane region" description="Helical" evidence="1">
    <location>
        <begin position="312"/>
        <end position="333"/>
    </location>
</feature>
<dbReference type="EMBL" id="CP035807">
    <property type="protein sequence ID" value="QEN03661.1"/>
    <property type="molecule type" value="Genomic_DNA"/>
</dbReference>
<feature type="transmembrane region" description="Helical" evidence="1">
    <location>
        <begin position="424"/>
        <end position="446"/>
    </location>
</feature>
<feature type="transmembrane region" description="Helical" evidence="1">
    <location>
        <begin position="128"/>
        <end position="155"/>
    </location>
</feature>
<dbReference type="AlphaFoldDB" id="A0A5C1Q858"/>
<evidence type="ECO:0000259" key="2">
    <source>
        <dbReference type="Pfam" id="PF07670"/>
    </source>
</evidence>
<accession>A0A5C1Q858</accession>
<feature type="transmembrane region" description="Helical" evidence="1">
    <location>
        <begin position="85"/>
        <end position="108"/>
    </location>
</feature>
<proteinExistence type="predicted"/>
<evidence type="ECO:0000313" key="3">
    <source>
        <dbReference type="EMBL" id="QEN03661.1"/>
    </source>
</evidence>
<dbReference type="RefSeq" id="WP_149566919.1">
    <property type="nucleotide sequence ID" value="NZ_CP035807.1"/>
</dbReference>
<name>A0A5C1Q858_9SPIO</name>
<keyword evidence="4" id="KW-1185">Reference proteome</keyword>
<keyword evidence="1" id="KW-1133">Transmembrane helix</keyword>
<feature type="transmembrane region" description="Helical" evidence="1">
    <location>
        <begin position="391"/>
        <end position="412"/>
    </location>
</feature>
<evidence type="ECO:0000256" key="1">
    <source>
        <dbReference type="SAM" id="Phobius"/>
    </source>
</evidence>
<sequence length="447" mass="48762">MKTTRNILLFIIPSLVGILLFMTPVLYNGSVTIPVAILAKILLNFVGSIQREIVTILIAVSSVLSLIFTTLKPTWLKNNSFIKSIFVTTIPWLIIRVIGAIFVLLTYFNIGPEAIYSGSTGGLLLNDLLTVLFSVFIFAGLFLPLLLNFGLLEFFGTLLTKIMHPLFKLPGRAAIDCITSWLGDGTVGVMLTNSQYEDGIYTQREAAVVGTTFSAVSITFSMVVITQVGLEHLFVPFYLTTCAAGIVAAIIIPRIPPLNKKRDTFISGEEESKNDEAIPTGKHLVSYGFELSLKRVSKIKNIGSEMIHGCQIALEMLFGVLPVVMGIGTLALILAEYTPLFNILGVPFIPFLKLLQIPEAEAAAGTIIVGFADMFIPSILATSIQSELTRFIIAALSVTQLIYMSEVGALLLGSKIPVKFWELFVIFLLRTVITLPVITLLAHFVIG</sequence>